<dbReference type="PANTHER" id="PTHR13031:SF0">
    <property type="entry name" value="RIBONUCLEASE P PROTEIN SUBUNIT P30"/>
    <property type="match status" value="1"/>
</dbReference>
<dbReference type="VEuPathDB" id="FungiDB:TREMEDRAFT_62531"/>
<evidence type="ECO:0000256" key="2">
    <source>
        <dbReference type="ARBA" id="ARBA00007331"/>
    </source>
</evidence>
<dbReference type="InterPro" id="IPR002738">
    <property type="entry name" value="RNase_P_p30"/>
</dbReference>
<gene>
    <name evidence="5" type="ORF">M231_06005</name>
</gene>
<keyword evidence="3" id="KW-0819">tRNA processing</keyword>
<feature type="compositionally biased region" description="Basic residues" evidence="4">
    <location>
        <begin position="359"/>
        <end position="370"/>
    </location>
</feature>
<dbReference type="GO" id="GO:0008033">
    <property type="term" value="P:tRNA processing"/>
    <property type="evidence" value="ECO:0007669"/>
    <property type="project" value="UniProtKB-KW"/>
</dbReference>
<sequence length="370" mass="40725">MFYDLNVPFPLPDDGIPTGKKKDKGKMKVGPDYTIQGTYWSLLTGGEKEKVSKNVSMLGHLGYSVIGCTVTSEPSNIVPPCPFSTHLPFPELDPRTGTSSCSSGISSGEKTLVQVTRFHMRLDDAKTHCFSNSNTSLLKQYDILSVQPTTEKAFQLACTDLSNPGPNQISIITLPLHERGFHYRLNRKQLRQAQRNGVIFELLYSPALLPSPTLPSDLTKRYRQNFLSNAREAVRATSGHGLIFSSGTSYSSEALRAPLDLVSIGVVLGMPLNLAREMVGENARKVLLRAQARKTYKAVLSVPRLILPITDEPASQPDQLPDIENNNTSVKRPSNTESGEIGTDLQSKTNVDGVNEVRSKKKAKREKTKE</sequence>
<organism evidence="5 6">
    <name type="scientific">Tremella mesenterica</name>
    <name type="common">Jelly fungus</name>
    <dbReference type="NCBI Taxonomy" id="5217"/>
    <lineage>
        <taxon>Eukaryota</taxon>
        <taxon>Fungi</taxon>
        <taxon>Dikarya</taxon>
        <taxon>Basidiomycota</taxon>
        <taxon>Agaricomycotina</taxon>
        <taxon>Tremellomycetes</taxon>
        <taxon>Tremellales</taxon>
        <taxon>Tremellaceae</taxon>
        <taxon>Tremella</taxon>
    </lineage>
</organism>
<protein>
    <submittedName>
        <fullName evidence="5">Uncharacterized protein</fullName>
    </submittedName>
</protein>
<evidence type="ECO:0000313" key="6">
    <source>
        <dbReference type="Proteomes" id="UP000289152"/>
    </source>
</evidence>
<dbReference type="Pfam" id="PF01876">
    <property type="entry name" value="RNase_P_p30"/>
    <property type="match status" value="1"/>
</dbReference>
<dbReference type="PANTHER" id="PTHR13031">
    <property type="entry name" value="RIBONUCLEASE P SUBUNIT P30"/>
    <property type="match status" value="1"/>
</dbReference>
<dbReference type="Proteomes" id="UP000289152">
    <property type="component" value="Unassembled WGS sequence"/>
</dbReference>
<dbReference type="OrthoDB" id="17948at2759"/>
<comment type="caution">
    <text evidence="5">The sequence shown here is derived from an EMBL/GenBank/DDBJ whole genome shotgun (WGS) entry which is preliminary data.</text>
</comment>
<feature type="region of interest" description="Disordered" evidence="4">
    <location>
        <begin position="311"/>
        <end position="370"/>
    </location>
</feature>
<comment type="similarity">
    <text evidence="2">Belongs to the eukaryotic/archaeal RNase P protein component 3 family.</text>
</comment>
<proteinExistence type="inferred from homology"/>
<dbReference type="SUPFAM" id="SSF89550">
    <property type="entry name" value="PHP domain-like"/>
    <property type="match status" value="1"/>
</dbReference>
<reference evidence="5 6" key="1">
    <citation type="submission" date="2016-06" db="EMBL/GenBank/DDBJ databases">
        <title>Evolution of pathogenesis and genome organization in the Tremellales.</title>
        <authorList>
            <person name="Cuomo C."/>
            <person name="Litvintseva A."/>
            <person name="Heitman J."/>
            <person name="Chen Y."/>
            <person name="Sun S."/>
            <person name="Springer D."/>
            <person name="Dromer F."/>
            <person name="Young S."/>
            <person name="Zeng Q."/>
            <person name="Chapman S."/>
            <person name="Gujja S."/>
            <person name="Saif S."/>
            <person name="Birren B."/>
        </authorList>
    </citation>
    <scope>NUCLEOTIDE SEQUENCE [LARGE SCALE GENOMIC DNA]</scope>
    <source>
        <strain evidence="5 6">ATCC 28783</strain>
    </source>
</reference>
<dbReference type="InterPro" id="IPR016195">
    <property type="entry name" value="Pol/histidinol_Pase-like"/>
</dbReference>
<dbReference type="GO" id="GO:0003723">
    <property type="term" value="F:RNA binding"/>
    <property type="evidence" value="ECO:0007669"/>
    <property type="project" value="TreeGrafter"/>
</dbReference>
<comment type="subcellular location">
    <subcellularLocation>
        <location evidence="1">Nucleus</location>
    </subcellularLocation>
</comment>
<keyword evidence="6" id="KW-1185">Reference proteome</keyword>
<dbReference type="GO" id="GO:0005655">
    <property type="term" value="C:nucleolar ribonuclease P complex"/>
    <property type="evidence" value="ECO:0007669"/>
    <property type="project" value="TreeGrafter"/>
</dbReference>
<accession>A0A4Q1BGK6</accession>
<dbReference type="Gene3D" id="3.20.20.140">
    <property type="entry name" value="Metal-dependent hydrolases"/>
    <property type="match status" value="1"/>
</dbReference>
<feature type="compositionally biased region" description="Polar residues" evidence="4">
    <location>
        <begin position="324"/>
        <end position="352"/>
    </location>
</feature>
<evidence type="ECO:0000313" key="5">
    <source>
        <dbReference type="EMBL" id="RXK36698.1"/>
    </source>
</evidence>
<dbReference type="InParanoid" id="A0A4Q1BGK6"/>
<dbReference type="STRING" id="5217.A0A4Q1BGK6"/>
<evidence type="ECO:0000256" key="3">
    <source>
        <dbReference type="ARBA" id="ARBA00022694"/>
    </source>
</evidence>
<dbReference type="AlphaFoldDB" id="A0A4Q1BGK6"/>
<name>A0A4Q1BGK6_TREME</name>
<dbReference type="EMBL" id="SDIL01000089">
    <property type="protein sequence ID" value="RXK36698.1"/>
    <property type="molecule type" value="Genomic_DNA"/>
</dbReference>
<evidence type="ECO:0000256" key="1">
    <source>
        <dbReference type="ARBA" id="ARBA00004123"/>
    </source>
</evidence>
<evidence type="ECO:0000256" key="4">
    <source>
        <dbReference type="SAM" id="MobiDB-lite"/>
    </source>
</evidence>